<dbReference type="AlphaFoldDB" id="A0A285ZPT1"/>
<dbReference type="OrthoDB" id="123073at117747"/>
<feature type="transmembrane region" description="Helical" evidence="1">
    <location>
        <begin position="41"/>
        <end position="64"/>
    </location>
</feature>
<evidence type="ECO:0000313" key="2">
    <source>
        <dbReference type="EMBL" id="SOD11652.1"/>
    </source>
</evidence>
<reference evidence="3" key="1">
    <citation type="submission" date="2017-09" db="EMBL/GenBank/DDBJ databases">
        <authorList>
            <person name="Varghese N."/>
            <person name="Submissions S."/>
        </authorList>
    </citation>
    <scope>NUCLEOTIDE SEQUENCE [LARGE SCALE GENOMIC DNA]</scope>
    <source>
        <strain evidence="3">CGMCC 1.12803</strain>
    </source>
</reference>
<protein>
    <recommendedName>
        <fullName evidence="4">Branched-chain amino acid:cation transporter, LIVCS family</fullName>
    </recommendedName>
</protein>
<evidence type="ECO:0008006" key="4">
    <source>
        <dbReference type="Google" id="ProtNLM"/>
    </source>
</evidence>
<keyword evidence="1" id="KW-1133">Transmembrane helix</keyword>
<accession>A0A285ZPT1</accession>
<gene>
    <name evidence="2" type="ORF">SAMN06297358_0264</name>
</gene>
<feature type="transmembrane region" description="Helical" evidence="1">
    <location>
        <begin position="76"/>
        <end position="93"/>
    </location>
</feature>
<dbReference type="Proteomes" id="UP000219281">
    <property type="component" value="Unassembled WGS sequence"/>
</dbReference>
<dbReference type="RefSeq" id="WP_097127790.1">
    <property type="nucleotide sequence ID" value="NZ_OCMT01000001.1"/>
</dbReference>
<proteinExistence type="predicted"/>
<keyword evidence="1" id="KW-0472">Membrane</keyword>
<feature type="transmembrane region" description="Helical" evidence="1">
    <location>
        <begin position="12"/>
        <end position="35"/>
    </location>
</feature>
<organism evidence="2 3">
    <name type="scientific">Pedobacter xixiisoli</name>
    <dbReference type="NCBI Taxonomy" id="1476464"/>
    <lineage>
        <taxon>Bacteria</taxon>
        <taxon>Pseudomonadati</taxon>
        <taxon>Bacteroidota</taxon>
        <taxon>Sphingobacteriia</taxon>
        <taxon>Sphingobacteriales</taxon>
        <taxon>Sphingobacteriaceae</taxon>
        <taxon>Pedobacter</taxon>
    </lineage>
</organism>
<keyword evidence="3" id="KW-1185">Reference proteome</keyword>
<sequence>MENITEISIGKLTAIWSFALGTLLFLSYLITGASVLLPIGFYYLIFIVPVNILVLLTVILAAFIKREKPIEYVKTISFILLNIPIAFIYLRLLNF</sequence>
<name>A0A285ZPT1_9SPHI</name>
<dbReference type="EMBL" id="OCMT01000001">
    <property type="protein sequence ID" value="SOD11652.1"/>
    <property type="molecule type" value="Genomic_DNA"/>
</dbReference>
<evidence type="ECO:0000313" key="3">
    <source>
        <dbReference type="Proteomes" id="UP000219281"/>
    </source>
</evidence>
<keyword evidence="1" id="KW-0812">Transmembrane</keyword>
<evidence type="ECO:0000256" key="1">
    <source>
        <dbReference type="SAM" id="Phobius"/>
    </source>
</evidence>